<protein>
    <submittedName>
        <fullName evidence="1">Uncharacterized protein</fullName>
    </submittedName>
</protein>
<dbReference type="EMBL" id="LRGB01000024">
    <property type="protein sequence ID" value="KZS21359.1"/>
    <property type="molecule type" value="Genomic_DNA"/>
</dbReference>
<reference evidence="1 2" key="1">
    <citation type="submission" date="2016-03" db="EMBL/GenBank/DDBJ databases">
        <title>EvidentialGene: Evidence-directed Construction of Genes on Genomes.</title>
        <authorList>
            <person name="Gilbert D.G."/>
            <person name="Choi J.-H."/>
            <person name="Mockaitis K."/>
            <person name="Colbourne J."/>
            <person name="Pfrender M."/>
        </authorList>
    </citation>
    <scope>NUCLEOTIDE SEQUENCE [LARGE SCALE GENOMIC DNA]</scope>
    <source>
        <strain evidence="1 2">Xinb3</strain>
        <tissue evidence="1">Complete organism</tissue>
    </source>
</reference>
<accession>A0A162CYW6</accession>
<dbReference type="Proteomes" id="UP000076858">
    <property type="component" value="Unassembled WGS sequence"/>
</dbReference>
<proteinExistence type="predicted"/>
<evidence type="ECO:0000313" key="2">
    <source>
        <dbReference type="Proteomes" id="UP000076858"/>
    </source>
</evidence>
<organism evidence="1 2">
    <name type="scientific">Daphnia magna</name>
    <dbReference type="NCBI Taxonomy" id="35525"/>
    <lineage>
        <taxon>Eukaryota</taxon>
        <taxon>Metazoa</taxon>
        <taxon>Ecdysozoa</taxon>
        <taxon>Arthropoda</taxon>
        <taxon>Crustacea</taxon>
        <taxon>Branchiopoda</taxon>
        <taxon>Diplostraca</taxon>
        <taxon>Cladocera</taxon>
        <taxon>Anomopoda</taxon>
        <taxon>Daphniidae</taxon>
        <taxon>Daphnia</taxon>
    </lineage>
</organism>
<name>A0A162CYW6_9CRUS</name>
<sequence>MCCCCGLAALTAFLGDEDDETEKAGKKKIKDGSRRTKIRRQCIAITTGRGETVTFSKSF</sequence>
<keyword evidence="2" id="KW-1185">Reference proteome</keyword>
<dbReference type="AlphaFoldDB" id="A0A162CYW6"/>
<comment type="caution">
    <text evidence="1">The sequence shown here is derived from an EMBL/GenBank/DDBJ whole genome shotgun (WGS) entry which is preliminary data.</text>
</comment>
<gene>
    <name evidence="1" type="ORF">APZ42_011296</name>
</gene>
<evidence type="ECO:0000313" key="1">
    <source>
        <dbReference type="EMBL" id="KZS21359.1"/>
    </source>
</evidence>